<gene>
    <name evidence="1" type="ORF">M407DRAFT_114644</name>
</gene>
<dbReference type="STRING" id="1051891.A0A0C3LNG9"/>
<dbReference type="Proteomes" id="UP000054248">
    <property type="component" value="Unassembled WGS sequence"/>
</dbReference>
<dbReference type="InterPro" id="IPR010816">
    <property type="entry name" value="Het-C"/>
</dbReference>
<reference evidence="1 2" key="1">
    <citation type="submission" date="2014-04" db="EMBL/GenBank/DDBJ databases">
        <authorList>
            <consortium name="DOE Joint Genome Institute"/>
            <person name="Kuo A."/>
            <person name="Girlanda M."/>
            <person name="Perotto S."/>
            <person name="Kohler A."/>
            <person name="Nagy L.G."/>
            <person name="Floudas D."/>
            <person name="Copeland A."/>
            <person name="Barry K.W."/>
            <person name="Cichocki N."/>
            <person name="Veneault-Fourrey C."/>
            <person name="LaButti K."/>
            <person name="Lindquist E.A."/>
            <person name="Lipzen A."/>
            <person name="Lundell T."/>
            <person name="Morin E."/>
            <person name="Murat C."/>
            <person name="Sun H."/>
            <person name="Tunlid A."/>
            <person name="Henrissat B."/>
            <person name="Grigoriev I.V."/>
            <person name="Hibbett D.S."/>
            <person name="Martin F."/>
            <person name="Nordberg H.P."/>
            <person name="Cantor M.N."/>
            <person name="Hua S.X."/>
        </authorList>
    </citation>
    <scope>NUCLEOTIDE SEQUENCE [LARGE SCALE GENOMIC DNA]</scope>
    <source>
        <strain evidence="1 2">MUT 4182</strain>
    </source>
</reference>
<dbReference type="EMBL" id="KN823098">
    <property type="protein sequence ID" value="KIO22892.1"/>
    <property type="molecule type" value="Genomic_DNA"/>
</dbReference>
<evidence type="ECO:0000313" key="1">
    <source>
        <dbReference type="EMBL" id="KIO22892.1"/>
    </source>
</evidence>
<dbReference type="InterPro" id="IPR052577">
    <property type="entry name" value="VWA7"/>
</dbReference>
<name>A0A0C3LNG9_9AGAM</name>
<dbReference type="OrthoDB" id="2506204at2759"/>
<evidence type="ECO:0000313" key="2">
    <source>
        <dbReference type="Proteomes" id="UP000054248"/>
    </source>
</evidence>
<dbReference type="PANTHER" id="PTHR14905">
    <property type="entry name" value="NG37"/>
    <property type="match status" value="1"/>
</dbReference>
<protein>
    <submittedName>
        <fullName evidence="1">Uncharacterized protein</fullName>
    </submittedName>
</protein>
<accession>A0A0C3LNG9</accession>
<dbReference type="Pfam" id="PF07217">
    <property type="entry name" value="Het-C"/>
    <property type="match status" value="1"/>
</dbReference>
<organism evidence="1 2">
    <name type="scientific">Tulasnella calospora MUT 4182</name>
    <dbReference type="NCBI Taxonomy" id="1051891"/>
    <lineage>
        <taxon>Eukaryota</taxon>
        <taxon>Fungi</taxon>
        <taxon>Dikarya</taxon>
        <taxon>Basidiomycota</taxon>
        <taxon>Agaricomycotina</taxon>
        <taxon>Agaricomycetes</taxon>
        <taxon>Cantharellales</taxon>
        <taxon>Tulasnellaceae</taxon>
        <taxon>Tulasnella</taxon>
    </lineage>
</organism>
<dbReference type="AlphaFoldDB" id="A0A0C3LNG9"/>
<proteinExistence type="predicted"/>
<keyword evidence="2" id="KW-1185">Reference proteome</keyword>
<dbReference type="PANTHER" id="PTHR14905:SF7">
    <property type="entry name" value="VON WILLEBRAND FACTOR A DOMAIN-CONTAINING PROTEIN 7"/>
    <property type="match status" value="1"/>
</dbReference>
<sequence>MNTVIIGSDVQWEVFNTTTSTDPTHSLLSKDHFQSILNEPAGVIARMVTLNTVDKLVRVWENPTADVDAAINEILQCIFHPDFPQPGGSDIQGKMIGAVETWLNTMTPQDRTETLRRLTKDSISNLGNVRL</sequence>
<dbReference type="HOGENOM" id="CLU_1929133_0_0_1"/>
<reference evidence="2" key="2">
    <citation type="submission" date="2015-01" db="EMBL/GenBank/DDBJ databases">
        <title>Evolutionary Origins and Diversification of the Mycorrhizal Mutualists.</title>
        <authorList>
            <consortium name="DOE Joint Genome Institute"/>
            <consortium name="Mycorrhizal Genomics Consortium"/>
            <person name="Kohler A."/>
            <person name="Kuo A."/>
            <person name="Nagy L.G."/>
            <person name="Floudas D."/>
            <person name="Copeland A."/>
            <person name="Barry K.W."/>
            <person name="Cichocki N."/>
            <person name="Veneault-Fourrey C."/>
            <person name="LaButti K."/>
            <person name="Lindquist E.A."/>
            <person name="Lipzen A."/>
            <person name="Lundell T."/>
            <person name="Morin E."/>
            <person name="Murat C."/>
            <person name="Riley R."/>
            <person name="Ohm R."/>
            <person name="Sun H."/>
            <person name="Tunlid A."/>
            <person name="Henrissat B."/>
            <person name="Grigoriev I.V."/>
            <person name="Hibbett D.S."/>
            <person name="Martin F."/>
        </authorList>
    </citation>
    <scope>NUCLEOTIDE SEQUENCE [LARGE SCALE GENOMIC DNA]</scope>
    <source>
        <strain evidence="2">MUT 4182</strain>
    </source>
</reference>